<evidence type="ECO:0000256" key="1">
    <source>
        <dbReference type="SAM" id="SignalP"/>
    </source>
</evidence>
<name>A0A1G7SQT0_9HYPH</name>
<dbReference type="STRING" id="440168.SAMN04487974_101671"/>
<keyword evidence="1" id="KW-0732">Signal</keyword>
<dbReference type="InterPro" id="IPR011105">
    <property type="entry name" value="Cell_wall_hydrolase_SleB"/>
</dbReference>
<evidence type="ECO:0000313" key="4">
    <source>
        <dbReference type="Proteomes" id="UP000199495"/>
    </source>
</evidence>
<dbReference type="EMBL" id="FNCS01000001">
    <property type="protein sequence ID" value="SDG25456.1"/>
    <property type="molecule type" value="Genomic_DNA"/>
</dbReference>
<keyword evidence="4" id="KW-1185">Reference proteome</keyword>
<protein>
    <submittedName>
        <fullName evidence="3">Cell Wall Hydrolase</fullName>
    </submittedName>
</protein>
<dbReference type="GO" id="GO:0016787">
    <property type="term" value="F:hydrolase activity"/>
    <property type="evidence" value="ECO:0007669"/>
    <property type="project" value="UniProtKB-KW"/>
</dbReference>
<reference evidence="3 4" key="1">
    <citation type="submission" date="2016-10" db="EMBL/GenBank/DDBJ databases">
        <authorList>
            <person name="de Groot N.N."/>
        </authorList>
    </citation>
    <scope>NUCLEOTIDE SEQUENCE [LARGE SCALE GENOMIC DNA]</scope>
    <source>
        <strain evidence="3 4">CGMCC 1.10267</strain>
    </source>
</reference>
<dbReference type="Pfam" id="PF07486">
    <property type="entry name" value="Hydrolase_2"/>
    <property type="match status" value="1"/>
</dbReference>
<accession>A0A1G7SQT0</accession>
<feature type="domain" description="Cell wall hydrolase SleB" evidence="2">
    <location>
        <begin position="74"/>
        <end position="193"/>
    </location>
</feature>
<feature type="signal peptide" evidence="1">
    <location>
        <begin position="1"/>
        <end position="27"/>
    </location>
</feature>
<dbReference type="Gene3D" id="1.10.10.2520">
    <property type="entry name" value="Cell wall hydrolase SleB, domain 1"/>
    <property type="match status" value="1"/>
</dbReference>
<evidence type="ECO:0000313" key="3">
    <source>
        <dbReference type="EMBL" id="SDG25456.1"/>
    </source>
</evidence>
<dbReference type="OrthoDB" id="9785345at2"/>
<sequence length="193" mass="21420">MARRGHAIVGLVCSIAMSIFPALGAQAEDITMLTQDMVLQYVSQENFMTTNDRKELAASEVYCLGQAIYHESRGEPDSGQWAVASVILNRVESRTYPDTVCGVVFQNAHLRNRCQFSFACDGRPDDGGGGNIIDRESWVQSHLMAQIAYRKFLEGKQHEDGLTTAMHFHTTNVNPSWASAYVEVAAIGNHIFY</sequence>
<dbReference type="InterPro" id="IPR042047">
    <property type="entry name" value="SleB_dom1"/>
</dbReference>
<dbReference type="Proteomes" id="UP000199495">
    <property type="component" value="Unassembled WGS sequence"/>
</dbReference>
<dbReference type="AlphaFoldDB" id="A0A1G7SQT0"/>
<keyword evidence="3" id="KW-0378">Hydrolase</keyword>
<gene>
    <name evidence="3" type="ORF">SAMN04487974_101671</name>
</gene>
<organism evidence="3 4">
    <name type="scientific">Pelagibacterium luteolum</name>
    <dbReference type="NCBI Taxonomy" id="440168"/>
    <lineage>
        <taxon>Bacteria</taxon>
        <taxon>Pseudomonadati</taxon>
        <taxon>Pseudomonadota</taxon>
        <taxon>Alphaproteobacteria</taxon>
        <taxon>Hyphomicrobiales</taxon>
        <taxon>Devosiaceae</taxon>
        <taxon>Pelagibacterium</taxon>
    </lineage>
</organism>
<feature type="chain" id="PRO_5011792718" evidence="1">
    <location>
        <begin position="28"/>
        <end position="193"/>
    </location>
</feature>
<dbReference type="RefSeq" id="WP_090591431.1">
    <property type="nucleotide sequence ID" value="NZ_FNCS01000001.1"/>
</dbReference>
<proteinExistence type="predicted"/>
<evidence type="ECO:0000259" key="2">
    <source>
        <dbReference type="Pfam" id="PF07486"/>
    </source>
</evidence>